<evidence type="ECO:0000313" key="5">
    <source>
        <dbReference type="Proteomes" id="UP000587462"/>
    </source>
</evidence>
<dbReference type="GO" id="GO:0046872">
    <property type="term" value="F:metal ion binding"/>
    <property type="evidence" value="ECO:0007669"/>
    <property type="project" value="InterPro"/>
</dbReference>
<dbReference type="InterPro" id="IPR001424">
    <property type="entry name" value="SOD_Cu_Zn_dom"/>
</dbReference>
<dbReference type="InterPro" id="IPR036423">
    <property type="entry name" value="SOD-like_Cu/Zn_dom_sf"/>
</dbReference>
<evidence type="ECO:0000256" key="1">
    <source>
        <dbReference type="ARBA" id="ARBA00010457"/>
    </source>
</evidence>
<keyword evidence="5" id="KW-1185">Reference proteome</keyword>
<gene>
    <name evidence="4" type="ORF">HG542_12835</name>
</gene>
<sequence>MSVLASSMAVASSMTGVTCDGTAVHGRFESAAGGGTYQAVTFDAKAVPAGSRVVVLESTHRDGTEIELRLHGLQPDRTFGAHVHQKPCGTKPADSGAHYQDVVDPKQPSSDPEYANPDNEVWLDFTTDGRGNGSATSSVDFFFRAGEARSVVIHEHATETGPGHAGMAGARLACVNVPFG</sequence>
<feature type="region of interest" description="Disordered" evidence="2">
    <location>
        <begin position="81"/>
        <end position="118"/>
    </location>
</feature>
<dbReference type="Proteomes" id="UP000587462">
    <property type="component" value="Unassembled WGS sequence"/>
</dbReference>
<dbReference type="RefSeq" id="WP_171080773.1">
    <property type="nucleotide sequence ID" value="NZ_BNBU01000005.1"/>
</dbReference>
<reference evidence="4 5" key="1">
    <citation type="submission" date="2020-04" db="EMBL/GenBank/DDBJ databases">
        <title>Draft Genome Sequence of Streptomyces morookaense DSM 40503, an 8-azaguanine-producing strain.</title>
        <authorList>
            <person name="Qi J."/>
            <person name="Gao J.-M."/>
        </authorList>
    </citation>
    <scope>NUCLEOTIDE SEQUENCE [LARGE SCALE GENOMIC DNA]</scope>
    <source>
        <strain evidence="4 5">DSM 40503</strain>
    </source>
</reference>
<accession>A0A7Y7B3X8</accession>
<dbReference type="AlphaFoldDB" id="A0A7Y7B3X8"/>
<comment type="similarity">
    <text evidence="1">Belongs to the Cu-Zn superoxide dismutase family.</text>
</comment>
<dbReference type="GO" id="GO:0006801">
    <property type="term" value="P:superoxide metabolic process"/>
    <property type="evidence" value="ECO:0007669"/>
    <property type="project" value="InterPro"/>
</dbReference>
<feature type="domain" description="Superoxide dismutase copper/zinc binding" evidence="3">
    <location>
        <begin position="55"/>
        <end position="176"/>
    </location>
</feature>
<evidence type="ECO:0000256" key="2">
    <source>
        <dbReference type="SAM" id="MobiDB-lite"/>
    </source>
</evidence>
<dbReference type="Gene3D" id="2.60.40.200">
    <property type="entry name" value="Superoxide dismutase, copper/zinc binding domain"/>
    <property type="match status" value="1"/>
</dbReference>
<organism evidence="4 5">
    <name type="scientific">Streptomyces morookaense</name>
    <name type="common">Streptoverticillium morookaense</name>
    <dbReference type="NCBI Taxonomy" id="1970"/>
    <lineage>
        <taxon>Bacteria</taxon>
        <taxon>Bacillati</taxon>
        <taxon>Actinomycetota</taxon>
        <taxon>Actinomycetes</taxon>
        <taxon>Kitasatosporales</taxon>
        <taxon>Streptomycetaceae</taxon>
        <taxon>Streptomyces</taxon>
    </lineage>
</organism>
<proteinExistence type="inferred from homology"/>
<evidence type="ECO:0000259" key="3">
    <source>
        <dbReference type="Pfam" id="PF00080"/>
    </source>
</evidence>
<protein>
    <submittedName>
        <fullName evidence="4">Superoxide dismutase family protein</fullName>
    </submittedName>
</protein>
<name>A0A7Y7B3X8_STRMO</name>
<dbReference type="SUPFAM" id="SSF49329">
    <property type="entry name" value="Cu,Zn superoxide dismutase-like"/>
    <property type="match status" value="1"/>
</dbReference>
<dbReference type="Pfam" id="PF00080">
    <property type="entry name" value="Sod_Cu"/>
    <property type="match status" value="1"/>
</dbReference>
<comment type="caution">
    <text evidence="4">The sequence shown here is derived from an EMBL/GenBank/DDBJ whole genome shotgun (WGS) entry which is preliminary data.</text>
</comment>
<dbReference type="EMBL" id="JABBXF010000025">
    <property type="protein sequence ID" value="NVK78553.1"/>
    <property type="molecule type" value="Genomic_DNA"/>
</dbReference>
<evidence type="ECO:0000313" key="4">
    <source>
        <dbReference type="EMBL" id="NVK78553.1"/>
    </source>
</evidence>